<evidence type="ECO:0000256" key="6">
    <source>
        <dbReference type="ARBA" id="ARBA00023014"/>
    </source>
</evidence>
<dbReference type="Gene3D" id="3.80.30.20">
    <property type="entry name" value="tm_1862 like domain"/>
    <property type="match status" value="1"/>
</dbReference>
<proteinExistence type="predicted"/>
<dbReference type="Pfam" id="PF04055">
    <property type="entry name" value="Radical_SAM"/>
    <property type="match status" value="1"/>
</dbReference>
<dbReference type="GO" id="GO:0051539">
    <property type="term" value="F:4 iron, 4 sulfur cluster binding"/>
    <property type="evidence" value="ECO:0007669"/>
    <property type="project" value="UniProtKB-KW"/>
</dbReference>
<keyword evidence="5" id="KW-0408">Iron</keyword>
<dbReference type="PROSITE" id="PS01278">
    <property type="entry name" value="MTTASE_RADICAL"/>
    <property type="match status" value="1"/>
</dbReference>
<dbReference type="InterPro" id="IPR020612">
    <property type="entry name" value="Methylthiotransferase_CS"/>
</dbReference>
<evidence type="ECO:0000256" key="4">
    <source>
        <dbReference type="ARBA" id="ARBA00022723"/>
    </source>
</evidence>
<dbReference type="InterPro" id="IPR058240">
    <property type="entry name" value="rSAM_sf"/>
</dbReference>
<evidence type="ECO:0000259" key="7">
    <source>
        <dbReference type="PROSITE" id="PS51918"/>
    </source>
</evidence>
<dbReference type="NCBIfam" id="TIGR04013">
    <property type="entry name" value="B12_SAM_MJ_1487"/>
    <property type="match status" value="1"/>
</dbReference>
<comment type="caution">
    <text evidence="8">The sequence shown here is derived from an EMBL/GenBank/DDBJ whole genome shotgun (WGS) entry which is preliminary data.</text>
</comment>
<dbReference type="EMBL" id="QGMZ01000019">
    <property type="protein sequence ID" value="PWR73309.1"/>
    <property type="molecule type" value="Genomic_DNA"/>
</dbReference>
<dbReference type="GO" id="GO:0003824">
    <property type="term" value="F:catalytic activity"/>
    <property type="evidence" value="ECO:0007669"/>
    <property type="project" value="InterPro"/>
</dbReference>
<dbReference type="InterPro" id="IPR007197">
    <property type="entry name" value="rSAM"/>
</dbReference>
<organism evidence="8 9">
    <name type="scientific">Methanospirillum stamsii</name>
    <dbReference type="NCBI Taxonomy" id="1277351"/>
    <lineage>
        <taxon>Archaea</taxon>
        <taxon>Methanobacteriati</taxon>
        <taxon>Methanobacteriota</taxon>
        <taxon>Stenosarchaea group</taxon>
        <taxon>Methanomicrobia</taxon>
        <taxon>Methanomicrobiales</taxon>
        <taxon>Methanospirillaceae</taxon>
        <taxon>Methanospirillum</taxon>
    </lineage>
</organism>
<comment type="cofactor">
    <cofactor evidence="1">
        <name>[4Fe-4S] cluster</name>
        <dbReference type="ChEBI" id="CHEBI:49883"/>
    </cofactor>
</comment>
<dbReference type="SFLD" id="SFLDS00029">
    <property type="entry name" value="Radical_SAM"/>
    <property type="match status" value="1"/>
</dbReference>
<evidence type="ECO:0000256" key="5">
    <source>
        <dbReference type="ARBA" id="ARBA00023004"/>
    </source>
</evidence>
<keyword evidence="3" id="KW-0949">S-adenosyl-L-methionine</keyword>
<dbReference type="PROSITE" id="PS51918">
    <property type="entry name" value="RADICAL_SAM"/>
    <property type="match status" value="1"/>
</dbReference>
<dbReference type="Gene3D" id="3.40.50.280">
    <property type="entry name" value="Cobalamin-binding domain"/>
    <property type="match status" value="1"/>
</dbReference>
<dbReference type="PANTHER" id="PTHR43409:SF17">
    <property type="entry name" value="METHYLTHIOTRANSFERASE MJ0865-RELATED"/>
    <property type="match status" value="1"/>
</dbReference>
<dbReference type="AlphaFoldDB" id="A0A2V2N0P7"/>
<dbReference type="SFLD" id="SFLDG01082">
    <property type="entry name" value="B12-binding_domain_containing"/>
    <property type="match status" value="1"/>
</dbReference>
<evidence type="ECO:0000256" key="3">
    <source>
        <dbReference type="ARBA" id="ARBA00022691"/>
    </source>
</evidence>
<dbReference type="SUPFAM" id="SSF102114">
    <property type="entry name" value="Radical SAM enzymes"/>
    <property type="match status" value="1"/>
</dbReference>
<dbReference type="CDD" id="cd01335">
    <property type="entry name" value="Radical_SAM"/>
    <property type="match status" value="1"/>
</dbReference>
<dbReference type="SMART" id="SM00729">
    <property type="entry name" value="Elp3"/>
    <property type="match status" value="1"/>
</dbReference>
<evidence type="ECO:0000256" key="1">
    <source>
        <dbReference type="ARBA" id="ARBA00001966"/>
    </source>
</evidence>
<sequence length="372" mass="41346">MKIFWRDIPSQRNSMACIHAALEQAGYHLGLTDKPQKDVTLYSLNSITGMVYEDEIRDADSITIVGGPHACAKWEELVSIADYVVVGEGEYTALRLLECIKAGLPPPPGVATKDGFIPVDHSVFLDGFRSFGEYKGYIEISRGCPFGCTYCQTPRIFGHRMRHRSISSILSHAKSFRDIRFLSPNALAYGTDGIHPDLRHIQKLIRELSRIPDKRIYLGTFPGEIRPEFVNEEAVYLITSYCANSKLHIGVQSGAGSTLTKIHRGHGCREVWNAIDCCIDGGLTPVVDIIVGFPDETDEEMMETVQFCREVSRIGYVHAHRFFPLPGTPLEGGKSRDLIPEVVSALGSLALSGRLTGSWNNPEIRFFSKISK</sequence>
<name>A0A2V2N0P7_9EURY</name>
<dbReference type="GO" id="GO:0046872">
    <property type="term" value="F:metal ion binding"/>
    <property type="evidence" value="ECO:0007669"/>
    <property type="project" value="UniProtKB-KW"/>
</dbReference>
<dbReference type="RefSeq" id="WP_109941096.1">
    <property type="nucleotide sequence ID" value="NZ_CP176366.1"/>
</dbReference>
<evidence type="ECO:0000313" key="9">
    <source>
        <dbReference type="Proteomes" id="UP000245934"/>
    </source>
</evidence>
<reference evidence="8 9" key="1">
    <citation type="submission" date="2018-05" db="EMBL/GenBank/DDBJ databases">
        <title>Draft genome of Methanospirillum stamsii Pt1.</title>
        <authorList>
            <person name="Dueholm M.S."/>
            <person name="Nielsen P.H."/>
            <person name="Bakmann L.F."/>
            <person name="Otzen D.E."/>
        </authorList>
    </citation>
    <scope>NUCLEOTIDE SEQUENCE [LARGE SCALE GENOMIC DNA]</scope>
    <source>
        <strain evidence="8 9">Pt1</strain>
    </source>
</reference>
<dbReference type="InterPro" id="IPR023404">
    <property type="entry name" value="rSAM_horseshoe"/>
</dbReference>
<gene>
    <name evidence="8" type="ORF">DLD82_10580</name>
</gene>
<feature type="domain" description="Radical SAM core" evidence="7">
    <location>
        <begin position="130"/>
        <end position="363"/>
    </location>
</feature>
<keyword evidence="2" id="KW-0004">4Fe-4S</keyword>
<dbReference type="InterPro" id="IPR006638">
    <property type="entry name" value="Elp3/MiaA/NifB-like_rSAM"/>
</dbReference>
<dbReference type="InterPro" id="IPR051198">
    <property type="entry name" value="BchE-like"/>
</dbReference>
<dbReference type="Proteomes" id="UP000245934">
    <property type="component" value="Unassembled WGS sequence"/>
</dbReference>
<evidence type="ECO:0000256" key="2">
    <source>
        <dbReference type="ARBA" id="ARBA00022485"/>
    </source>
</evidence>
<protein>
    <submittedName>
        <fullName evidence="8">TIGR04013 family B12-binding domain/radical SAM domain-containing protein</fullName>
    </submittedName>
</protein>
<accession>A0A2V2N0P7</accession>
<keyword evidence="9" id="KW-1185">Reference proteome</keyword>
<dbReference type="OrthoDB" id="2305at2157"/>
<keyword evidence="6" id="KW-0411">Iron-sulfur</keyword>
<evidence type="ECO:0000313" key="8">
    <source>
        <dbReference type="EMBL" id="PWR73309.1"/>
    </source>
</evidence>
<dbReference type="InterPro" id="IPR023980">
    <property type="entry name" value="CHP04013_B12-bd/rSAM"/>
</dbReference>
<dbReference type="GeneID" id="97611320"/>
<dbReference type="PANTHER" id="PTHR43409">
    <property type="entry name" value="ANAEROBIC MAGNESIUM-PROTOPORPHYRIN IX MONOMETHYL ESTER CYCLASE-RELATED"/>
    <property type="match status" value="1"/>
</dbReference>
<keyword evidence="4" id="KW-0479">Metal-binding</keyword>